<name>A0ABS7FDI8_9NEIS</name>
<feature type="signal peptide" evidence="2">
    <location>
        <begin position="1"/>
        <end position="21"/>
    </location>
</feature>
<keyword evidence="4" id="KW-1185">Reference proteome</keyword>
<evidence type="ECO:0000313" key="4">
    <source>
        <dbReference type="Proteomes" id="UP000711178"/>
    </source>
</evidence>
<feature type="chain" id="PRO_5046308360" evidence="2">
    <location>
        <begin position="22"/>
        <end position="234"/>
    </location>
</feature>
<organism evidence="3 4">
    <name type="scientific">Chromobacterium subtsugae</name>
    <dbReference type="NCBI Taxonomy" id="251747"/>
    <lineage>
        <taxon>Bacteria</taxon>
        <taxon>Pseudomonadati</taxon>
        <taxon>Pseudomonadota</taxon>
        <taxon>Betaproteobacteria</taxon>
        <taxon>Neisseriales</taxon>
        <taxon>Chromobacteriaceae</taxon>
        <taxon>Chromobacterium</taxon>
    </lineage>
</organism>
<evidence type="ECO:0000313" key="3">
    <source>
        <dbReference type="EMBL" id="MBW8288026.1"/>
    </source>
</evidence>
<dbReference type="EMBL" id="JAHDTB010000007">
    <property type="protein sequence ID" value="MBW8288026.1"/>
    <property type="molecule type" value="Genomic_DNA"/>
</dbReference>
<dbReference type="Proteomes" id="UP000711178">
    <property type="component" value="Unassembled WGS sequence"/>
</dbReference>
<keyword evidence="2" id="KW-0732">Signal</keyword>
<comment type="caution">
    <text evidence="3">The sequence shown here is derived from an EMBL/GenBank/DDBJ whole genome shotgun (WGS) entry which is preliminary data.</text>
</comment>
<accession>A0ABS7FDI8</accession>
<protein>
    <submittedName>
        <fullName evidence="3">Uncharacterized protein</fullName>
    </submittedName>
</protein>
<evidence type="ECO:0000256" key="2">
    <source>
        <dbReference type="SAM" id="SignalP"/>
    </source>
</evidence>
<feature type="region of interest" description="Disordered" evidence="1">
    <location>
        <begin position="210"/>
        <end position="234"/>
    </location>
</feature>
<dbReference type="GeneID" id="89686054"/>
<proteinExistence type="predicted"/>
<reference evidence="3 4" key="1">
    <citation type="submission" date="2021-05" db="EMBL/GenBank/DDBJ databases">
        <title>Draft Whole Genome Sequencing Of Biosensor Chromobacterium violaceum Strain CV026 Reveals A Regulatory RNA In Chromobacterium violaceum Phenotype Regulatory Network.</title>
        <authorList>
            <person name="Hong K.W."/>
            <person name="Chan K.G."/>
            <person name="Chang C.-Y."/>
        </authorList>
    </citation>
    <scope>NUCLEOTIDE SEQUENCE [LARGE SCALE GENOMIC DNA]</scope>
    <source>
        <strain evidence="3 4">ATCC 31532</strain>
    </source>
</reference>
<dbReference type="RefSeq" id="WP_043572143.1">
    <property type="nucleotide sequence ID" value="NZ_CP142381.1"/>
</dbReference>
<gene>
    <name evidence="3" type="ORF">KIF53_10355</name>
</gene>
<sequence length="234" mass="25297">MRNQAIIGALCCAFWGYSAFAAADDAKPAASRPTAAPGYSVKTITPIYNQLLLVPMPRGFDQAYEEAKPVAYIQESVLSGETVERWSQMITLTGRKDLALNPNVTLPKLAMAIAGGFKKDCPDSFSAQALRQGKLDGYDAFTMLMQCGTSPATGGRTSESALIAVIKGARDYYTVQWAERSSPSSAPLPIDSDKWTARYQLLVEPIRLCNRTPGEAPPYPSCTNDKQGKNPPPP</sequence>
<evidence type="ECO:0000256" key="1">
    <source>
        <dbReference type="SAM" id="MobiDB-lite"/>
    </source>
</evidence>